<organism evidence="7 8">
    <name type="scientific">Ktedonobacter robiniae</name>
    <dbReference type="NCBI Taxonomy" id="2778365"/>
    <lineage>
        <taxon>Bacteria</taxon>
        <taxon>Bacillati</taxon>
        <taxon>Chloroflexota</taxon>
        <taxon>Ktedonobacteria</taxon>
        <taxon>Ktedonobacterales</taxon>
        <taxon>Ktedonobacteraceae</taxon>
        <taxon>Ktedonobacter</taxon>
    </lineage>
</organism>
<comment type="function">
    <text evidence="1 6">Required for the transposition of the insertion element.</text>
</comment>
<dbReference type="Pfam" id="PF00872">
    <property type="entry name" value="Transposase_mut"/>
    <property type="match status" value="1"/>
</dbReference>
<sequence>MTLYDHSSEDIITRQEAFEQLVKERLQYAVRIAFINVLEEEVTAFIGAKPYERSQHRRDQRNGHYSRHLDTTVGEIADVPVPRTRGGYHTQLFERYHRRRDELDGAMQDMFIKGVSMAQVGEIIETLTGLHPSASTVSRVFHTLQEEYEQWKARPLAQRYAYAFADGTYFTVIYQSEGCKMPILAVVGIAITGEREVLAFRVGDRENQQAWEDLMEDLKARGVKEIGLWISDGNRAMLNAITKHFPTAQRQRCVLHKMENVLSYVPSKQREQLEPELKALFSQESRQQADQAVAAFLEKHQKVYPTAVECLQRDLEACLTFYAFPKTHWKTIRTNNVSERLFGEVKRRSHKMAAAFRNEGSCLLLFYAVIRGLTFHKLTMPPASQAQPDLVLLHST</sequence>
<keyword evidence="5 6" id="KW-0233">DNA recombination</keyword>
<dbReference type="Proteomes" id="UP000654345">
    <property type="component" value="Unassembled WGS sequence"/>
</dbReference>
<dbReference type="PANTHER" id="PTHR33217:SF7">
    <property type="entry name" value="TRANSPOSASE FOR INSERTION SEQUENCE ELEMENT IS1081"/>
    <property type="match status" value="1"/>
</dbReference>
<evidence type="ECO:0000256" key="5">
    <source>
        <dbReference type="ARBA" id="ARBA00023172"/>
    </source>
</evidence>
<keyword evidence="6" id="KW-0814">Transposable element</keyword>
<evidence type="ECO:0000313" key="8">
    <source>
        <dbReference type="Proteomes" id="UP000654345"/>
    </source>
</evidence>
<evidence type="ECO:0000256" key="2">
    <source>
        <dbReference type="ARBA" id="ARBA00010961"/>
    </source>
</evidence>
<protein>
    <recommendedName>
        <fullName evidence="6">Mutator family transposase</fullName>
    </recommendedName>
</protein>
<evidence type="ECO:0000256" key="6">
    <source>
        <dbReference type="RuleBase" id="RU365089"/>
    </source>
</evidence>
<keyword evidence="4 6" id="KW-0238">DNA-binding</keyword>
<evidence type="ECO:0000256" key="4">
    <source>
        <dbReference type="ARBA" id="ARBA00023125"/>
    </source>
</evidence>
<dbReference type="EMBL" id="BNJG01000001">
    <property type="protein sequence ID" value="GHO52580.1"/>
    <property type="molecule type" value="Genomic_DNA"/>
</dbReference>
<evidence type="ECO:0000313" key="7">
    <source>
        <dbReference type="EMBL" id="GHO52580.1"/>
    </source>
</evidence>
<name>A0ABQ3UIY2_9CHLR</name>
<dbReference type="PANTHER" id="PTHR33217">
    <property type="entry name" value="TRANSPOSASE FOR INSERTION SEQUENCE ELEMENT IS1081"/>
    <property type="match status" value="1"/>
</dbReference>
<evidence type="ECO:0000256" key="3">
    <source>
        <dbReference type="ARBA" id="ARBA00022578"/>
    </source>
</evidence>
<gene>
    <name evidence="7" type="ORF">KSB_10550</name>
</gene>
<comment type="caution">
    <text evidence="7">The sequence shown here is derived from an EMBL/GenBank/DDBJ whole genome shotgun (WGS) entry which is preliminary data.</text>
</comment>
<evidence type="ECO:0000256" key="1">
    <source>
        <dbReference type="ARBA" id="ARBA00002190"/>
    </source>
</evidence>
<reference evidence="7 8" key="1">
    <citation type="journal article" date="2021" name="Int. J. Syst. Evol. Microbiol.">
        <title>Reticulibacter mediterranei gen. nov., sp. nov., within the new family Reticulibacteraceae fam. nov., and Ktedonospora formicarum gen. nov., sp. nov., Ktedonobacter robiniae sp. nov., Dictyobacter formicarum sp. nov. and Dictyobacter arantiisoli sp. nov., belonging to the class Ktedonobacteria.</title>
        <authorList>
            <person name="Yabe S."/>
            <person name="Zheng Y."/>
            <person name="Wang C.M."/>
            <person name="Sakai Y."/>
            <person name="Abe K."/>
            <person name="Yokota A."/>
            <person name="Donadio S."/>
            <person name="Cavaletti L."/>
            <person name="Monciardini P."/>
        </authorList>
    </citation>
    <scope>NUCLEOTIDE SEQUENCE [LARGE SCALE GENOMIC DNA]</scope>
    <source>
        <strain evidence="7 8">SOSP1-30</strain>
    </source>
</reference>
<comment type="similarity">
    <text evidence="2 6">Belongs to the transposase mutator family.</text>
</comment>
<dbReference type="NCBIfam" id="NF033543">
    <property type="entry name" value="transpos_IS256"/>
    <property type="match status" value="1"/>
</dbReference>
<dbReference type="RefSeq" id="WP_201369470.1">
    <property type="nucleotide sequence ID" value="NZ_BNJG01000001.1"/>
</dbReference>
<keyword evidence="3 6" id="KW-0815">Transposition</keyword>
<dbReference type="InterPro" id="IPR001207">
    <property type="entry name" value="Transposase_mutator"/>
</dbReference>
<proteinExistence type="inferred from homology"/>
<keyword evidence="8" id="KW-1185">Reference proteome</keyword>
<accession>A0ABQ3UIY2</accession>